<name>A0A9E6SY40_9PROT</name>
<dbReference type="GO" id="GO:0005524">
    <property type="term" value="F:ATP binding"/>
    <property type="evidence" value="ECO:0007669"/>
    <property type="project" value="UniProtKB-KW"/>
</dbReference>
<dbReference type="CDD" id="cd01127">
    <property type="entry name" value="TrwB_TraG_TraD_VirD4"/>
    <property type="match status" value="1"/>
</dbReference>
<evidence type="ECO:0000313" key="3">
    <source>
        <dbReference type="Proteomes" id="UP000683551"/>
    </source>
</evidence>
<protein>
    <submittedName>
        <fullName evidence="2">ATP-binding protein</fullName>
    </submittedName>
</protein>
<feature type="domain" description="Helicase HerA central" evidence="1">
    <location>
        <begin position="129"/>
        <end position="282"/>
    </location>
</feature>
<evidence type="ECO:0000313" key="2">
    <source>
        <dbReference type="EMBL" id="QWY78113.1"/>
    </source>
</evidence>
<proteinExistence type="predicted"/>
<organism evidence="2 3">
    <name type="scientific">Ferrovum myxofaciens</name>
    <dbReference type="NCBI Taxonomy" id="416213"/>
    <lineage>
        <taxon>Bacteria</taxon>
        <taxon>Pseudomonadati</taxon>
        <taxon>Pseudomonadota</taxon>
        <taxon>Betaproteobacteria</taxon>
        <taxon>Ferrovales</taxon>
        <taxon>Ferrovaceae</taxon>
        <taxon>Ferrovum</taxon>
    </lineage>
</organism>
<dbReference type="InterPro" id="IPR008571">
    <property type="entry name" value="HerA-like"/>
</dbReference>
<dbReference type="InterPro" id="IPR027417">
    <property type="entry name" value="P-loop_NTPase"/>
</dbReference>
<dbReference type="SUPFAM" id="SSF52540">
    <property type="entry name" value="P-loop containing nucleoside triphosphate hydrolases"/>
    <property type="match status" value="1"/>
</dbReference>
<dbReference type="PANTHER" id="PTHR42957:SF1">
    <property type="entry name" value="HELICASE MJ1565-RELATED"/>
    <property type="match status" value="1"/>
</dbReference>
<dbReference type="PANTHER" id="PTHR42957">
    <property type="entry name" value="HELICASE MJ1565-RELATED"/>
    <property type="match status" value="1"/>
</dbReference>
<evidence type="ECO:0000259" key="1">
    <source>
        <dbReference type="Pfam" id="PF01935"/>
    </source>
</evidence>
<dbReference type="RefSeq" id="WP_273145601.1">
    <property type="nucleotide sequence ID" value="NZ_CP053675.1"/>
</dbReference>
<dbReference type="InterPro" id="IPR002789">
    <property type="entry name" value="HerA_central"/>
</dbReference>
<dbReference type="Gene3D" id="3.40.50.300">
    <property type="entry name" value="P-loop containing nucleotide triphosphate hydrolases"/>
    <property type="match status" value="2"/>
</dbReference>
<reference evidence="2" key="1">
    <citation type="submission" date="2021-02" db="EMBL/GenBank/DDBJ databases">
        <title>Comparative genomics of Ferrovum myxofaciens strains, predominant extremophile bacteria forming large biofilm stalactites in acid mine ecosystems.</title>
        <authorList>
            <person name="Burkartova K."/>
            <person name="Ridl J."/>
            <person name="Pajer P."/>
            <person name="Falteisek L."/>
        </authorList>
    </citation>
    <scope>NUCLEOTIDE SEQUENCE</scope>
    <source>
        <strain evidence="2">MI1III</strain>
    </source>
</reference>
<dbReference type="AlphaFoldDB" id="A0A9E6SY40"/>
<dbReference type="Pfam" id="PF01935">
    <property type="entry name" value="DUF87"/>
    <property type="match status" value="1"/>
</dbReference>
<keyword evidence="2" id="KW-0067">ATP-binding</keyword>
<accession>A0A9E6SY40</accession>
<keyword evidence="2" id="KW-0547">Nucleotide-binding</keyword>
<dbReference type="Proteomes" id="UP000683551">
    <property type="component" value="Chromosome"/>
</dbReference>
<gene>
    <name evidence="2" type="ORF">JZL65_03260</name>
</gene>
<dbReference type="EMBL" id="CP071137">
    <property type="protein sequence ID" value="QWY78113.1"/>
    <property type="molecule type" value="Genomic_DNA"/>
</dbReference>
<sequence>MSIVVGEVIAVSGVRISLRIFEDSSQETIFYDGVKYRGVSLREHILIQRGFIDIVCLVEGEYLDEKKLEAEAEKTIYVRKVDVRPIGYVVDDKFFEGVKYMPMIRDKASLLSEPMVSKIYGTEGVTNFSIGSMLKENVPINLPWTKIFNSHLGIFGNTGSGKSNTLAKLYTTLFSEKLQGLKNKSQFVIIDFNGEYTEEQILPAKDKQITVLNSKTGGHKFKIESSHFWDLEILSLLFQATTNTQQPFLRRVLTGKEKFKNVALKHYIEKTFEKAFSASEPKPDALELSREIARIISCDELQAHLKEITYNAKNKSFKDAAGNYYNSNGNGFVTHLKPILEAHVDLGSLDQFDELILRCYLQLCSDVALGYAQYEHIQPVLSRAKSSISALRNVLDIVEIQPPPHLLHVISLKKCKNEIKKILPLLIAKNFYINHKDSENLMSPPTRTLHIIIDEAHNILSEQSMREHEIWKDYRLELFEEIIKEGRKYGVYLTLSSQRPADISPTIVSQIHNFFIHRLVNERDLMLLDNTISTLDSSSKALIPTLAKGCCVVTGTAFDLPMILKIDPLLKEHRPASDDVNLEELWATPPA</sequence>